<proteinExistence type="inferred from homology"/>
<dbReference type="GO" id="GO:0003735">
    <property type="term" value="F:structural constituent of ribosome"/>
    <property type="evidence" value="ECO:0007669"/>
    <property type="project" value="InterPro"/>
</dbReference>
<dbReference type="PIRSF" id="PIRSF002161">
    <property type="entry name" value="Ribosomal_L5"/>
    <property type="match status" value="1"/>
</dbReference>
<dbReference type="InterPro" id="IPR031310">
    <property type="entry name" value="Ribosomal_uL5_N"/>
</dbReference>
<evidence type="ECO:0000313" key="8">
    <source>
        <dbReference type="EMBL" id="NCS91786.1"/>
    </source>
</evidence>
<feature type="domain" description="Large ribosomal subunit protein uL5 N-terminal" evidence="5">
    <location>
        <begin position="6"/>
        <end position="59"/>
    </location>
</feature>
<keyword evidence="2 4" id="KW-0689">Ribosomal protein</keyword>
<name>A0A8J7YZD2_9ARCH</name>
<dbReference type="GO" id="GO:0006412">
    <property type="term" value="P:translation"/>
    <property type="evidence" value="ECO:0007669"/>
    <property type="project" value="InterPro"/>
</dbReference>
<evidence type="ECO:0000256" key="4">
    <source>
        <dbReference type="RuleBase" id="RU003930"/>
    </source>
</evidence>
<dbReference type="Proteomes" id="UP000768163">
    <property type="component" value="Unassembled WGS sequence"/>
</dbReference>
<evidence type="ECO:0000259" key="6">
    <source>
        <dbReference type="Pfam" id="PF00673"/>
    </source>
</evidence>
<dbReference type="InterPro" id="IPR022803">
    <property type="entry name" value="Ribosomal_uL5_dom_sf"/>
</dbReference>
<dbReference type="Pfam" id="PF00281">
    <property type="entry name" value="Ribosomal_L5"/>
    <property type="match status" value="1"/>
</dbReference>
<dbReference type="GO" id="GO:0005840">
    <property type="term" value="C:ribosome"/>
    <property type="evidence" value="ECO:0007669"/>
    <property type="project" value="UniProtKB-KW"/>
</dbReference>
<dbReference type="NCBIfam" id="NF003258">
    <property type="entry name" value="PRK04219.1"/>
    <property type="match status" value="1"/>
</dbReference>
<evidence type="ECO:0000259" key="5">
    <source>
        <dbReference type="Pfam" id="PF00281"/>
    </source>
</evidence>
<accession>A0A8J7YZD2</accession>
<dbReference type="EMBL" id="JAACQH010000108">
    <property type="protein sequence ID" value="NCS91786.1"/>
    <property type="molecule type" value="Genomic_DNA"/>
</dbReference>
<protein>
    <submittedName>
        <fullName evidence="8">50S ribosomal protein L5</fullName>
    </submittedName>
</protein>
<evidence type="ECO:0000256" key="2">
    <source>
        <dbReference type="ARBA" id="ARBA00022980"/>
    </source>
</evidence>
<organism evidence="8 9">
    <name type="scientific">Candidatus Altarchaeum hamiconexum</name>
    <dbReference type="NCBI Taxonomy" id="1803513"/>
    <lineage>
        <taxon>Archaea</taxon>
        <taxon>Candidatus Altarchaeota</taxon>
        <taxon>Candidatus Altiarchaeia</taxon>
        <taxon>Candidatus Altarchaeales</taxon>
        <taxon>Candidatus Altarchaeaceae</taxon>
        <taxon>Candidatus Altarchaeum</taxon>
    </lineage>
</organism>
<sequence>MDAQQNPMRDLKIEKVVLNIGVGQSGERVEKAWKLLNLLTKRKPIKTISKKRIPTWNLKKKEAIGVKVTLRGKDAEEILKRCLEAVDWRVKPTCFDGENFSFGIKEYIDIPGMKYIMEIGNFGLNINAKIERNGYSIMRRKIKRSDISNAHRVKGEEAEKFITEKFKVNIIKKEE</sequence>
<dbReference type="AlphaFoldDB" id="A0A8J7YZD2"/>
<dbReference type="Pfam" id="PF00673">
    <property type="entry name" value="Ribosomal_L5_C"/>
    <property type="match status" value="1"/>
</dbReference>
<evidence type="ECO:0000313" key="9">
    <source>
        <dbReference type="Proteomes" id="UP000738826"/>
    </source>
</evidence>
<dbReference type="SUPFAM" id="SSF55282">
    <property type="entry name" value="RL5-like"/>
    <property type="match status" value="1"/>
</dbReference>
<comment type="similarity">
    <text evidence="1 4">Belongs to the universal ribosomal protein uL5 family.</text>
</comment>
<dbReference type="Proteomes" id="UP000738826">
    <property type="component" value="Unassembled WGS sequence"/>
</dbReference>
<dbReference type="InterPro" id="IPR057266">
    <property type="entry name" value="Ribosomal_uL5_euk/arc-type"/>
</dbReference>
<dbReference type="EMBL" id="JAACVF010000057">
    <property type="protein sequence ID" value="NCN64907.1"/>
    <property type="molecule type" value="Genomic_DNA"/>
</dbReference>
<comment type="caution">
    <text evidence="8">The sequence shown here is derived from an EMBL/GenBank/DDBJ whole genome shotgun (WGS) entry which is preliminary data.</text>
</comment>
<dbReference type="InterPro" id="IPR002132">
    <property type="entry name" value="Ribosomal_uL5"/>
</dbReference>
<evidence type="ECO:0000256" key="1">
    <source>
        <dbReference type="ARBA" id="ARBA00008553"/>
    </source>
</evidence>
<dbReference type="GO" id="GO:1990904">
    <property type="term" value="C:ribonucleoprotein complex"/>
    <property type="evidence" value="ECO:0007669"/>
    <property type="project" value="UniProtKB-KW"/>
</dbReference>
<dbReference type="InterPro" id="IPR031309">
    <property type="entry name" value="Ribosomal_uL5_C"/>
</dbReference>
<feature type="domain" description="Large ribosomal subunit protein uL5 C-terminal" evidence="6">
    <location>
        <begin position="64"/>
        <end position="137"/>
    </location>
</feature>
<gene>
    <name evidence="8" type="ORF">GW779_05220</name>
    <name evidence="7" type="ORF">GW910_02370</name>
</gene>
<reference evidence="8" key="1">
    <citation type="submission" date="2019-11" db="EMBL/GenBank/DDBJ databases">
        <title>Lipid analysis of CO2-rich subsurface aquifers suggests an autotrophy-based deep biosphere with lysolipids enriched in CPR bacteria.</title>
        <authorList>
            <person name="Probst A.J."/>
            <person name="Elling F.J."/>
            <person name="Castelle C.J."/>
            <person name="Zhu Q."/>
            <person name="Elvert M."/>
            <person name="Birarda G."/>
            <person name="Holman H.-Y."/>
            <person name="Lane K.R."/>
            <person name="Ladd B."/>
            <person name="Ryan M.C."/>
            <person name="Woyke T."/>
            <person name="Hinrichs K.-U."/>
            <person name="Banfield J.F."/>
        </authorList>
    </citation>
    <scope>NUCLEOTIDE SEQUENCE</scope>
    <source>
        <strain evidence="7">CG_2015-01_33_1645</strain>
        <strain evidence="8">CG_2015-04_33_537</strain>
    </source>
</reference>
<keyword evidence="3 4" id="KW-0687">Ribonucleoprotein</keyword>
<evidence type="ECO:0000256" key="3">
    <source>
        <dbReference type="ARBA" id="ARBA00023274"/>
    </source>
</evidence>
<dbReference type="Gene3D" id="3.30.1440.10">
    <property type="match status" value="1"/>
</dbReference>
<evidence type="ECO:0000313" key="7">
    <source>
        <dbReference type="EMBL" id="NCN64907.1"/>
    </source>
</evidence>
<dbReference type="PANTHER" id="PTHR11994">
    <property type="entry name" value="60S RIBOSOMAL PROTEIN L11-RELATED"/>
    <property type="match status" value="1"/>
</dbReference>